<accession>A0A8J7NQ84</accession>
<feature type="transmembrane region" description="Helical" evidence="8">
    <location>
        <begin position="135"/>
        <end position="158"/>
    </location>
</feature>
<evidence type="ECO:0000256" key="4">
    <source>
        <dbReference type="ARBA" id="ARBA00022989"/>
    </source>
</evidence>
<dbReference type="InterPro" id="IPR044202">
    <property type="entry name" value="LETM1/MDM38-like"/>
</dbReference>
<keyword evidence="4 8" id="KW-1133">Transmembrane helix</keyword>
<dbReference type="PANTHER" id="PTHR14009">
    <property type="entry name" value="LEUCINE ZIPPER-EF-HAND CONTAINING TRANSMEMBRANE PROTEIN"/>
    <property type="match status" value="1"/>
</dbReference>
<dbReference type="Pfam" id="PF07766">
    <property type="entry name" value="LETM1_RBD"/>
    <property type="match status" value="1"/>
</dbReference>
<gene>
    <name evidence="10" type="primary">Letmd1</name>
    <name evidence="10" type="ORF">GTO95_0014122</name>
</gene>
<evidence type="ECO:0000256" key="8">
    <source>
        <dbReference type="SAM" id="Phobius"/>
    </source>
</evidence>
<evidence type="ECO:0000256" key="5">
    <source>
        <dbReference type="ARBA" id="ARBA00023128"/>
    </source>
</evidence>
<dbReference type="GO" id="GO:0030003">
    <property type="term" value="P:intracellular monoatomic cation homeostasis"/>
    <property type="evidence" value="ECO:0007669"/>
    <property type="project" value="TreeGrafter"/>
</dbReference>
<organism evidence="10 11">
    <name type="scientific">Atractosteus spatula</name>
    <name type="common">Alligator gar</name>
    <name type="synonym">Lepisosteus spatula</name>
    <dbReference type="NCBI Taxonomy" id="7917"/>
    <lineage>
        <taxon>Eukaryota</taxon>
        <taxon>Metazoa</taxon>
        <taxon>Chordata</taxon>
        <taxon>Craniata</taxon>
        <taxon>Vertebrata</taxon>
        <taxon>Euteleostomi</taxon>
        <taxon>Actinopterygii</taxon>
        <taxon>Neopterygii</taxon>
        <taxon>Holostei</taxon>
        <taxon>Semionotiformes</taxon>
        <taxon>Lepisosteidae</taxon>
        <taxon>Atractosteus</taxon>
    </lineage>
</organism>
<evidence type="ECO:0000256" key="2">
    <source>
        <dbReference type="ARBA" id="ARBA00022692"/>
    </source>
</evidence>
<dbReference type="EMBL" id="JAAWVO010036829">
    <property type="protein sequence ID" value="MBN3317774.1"/>
    <property type="molecule type" value="Genomic_DNA"/>
</dbReference>
<dbReference type="AlphaFoldDB" id="A0A8J7NQ84"/>
<evidence type="ECO:0000313" key="11">
    <source>
        <dbReference type="Proteomes" id="UP000736164"/>
    </source>
</evidence>
<feature type="domain" description="Letm1 RBD" evidence="9">
    <location>
        <begin position="175"/>
        <end position="359"/>
    </location>
</feature>
<evidence type="ECO:0000256" key="6">
    <source>
        <dbReference type="ARBA" id="ARBA00023136"/>
    </source>
</evidence>
<dbReference type="GO" id="GO:0043022">
    <property type="term" value="F:ribosome binding"/>
    <property type="evidence" value="ECO:0007669"/>
    <property type="project" value="InterPro"/>
</dbReference>
<keyword evidence="11" id="KW-1185">Reference proteome</keyword>
<evidence type="ECO:0000256" key="3">
    <source>
        <dbReference type="ARBA" id="ARBA00022792"/>
    </source>
</evidence>
<evidence type="ECO:0000259" key="9">
    <source>
        <dbReference type="PROSITE" id="PS51758"/>
    </source>
</evidence>
<evidence type="ECO:0000256" key="7">
    <source>
        <dbReference type="PROSITE-ProRule" id="PRU01094"/>
    </source>
</evidence>
<name>A0A8J7NQ84_ATRSP</name>
<feature type="non-terminal residue" evidence="10">
    <location>
        <position position="1"/>
    </location>
</feature>
<evidence type="ECO:0000313" key="10">
    <source>
        <dbReference type="EMBL" id="MBN3317774.1"/>
    </source>
</evidence>
<dbReference type="Proteomes" id="UP000736164">
    <property type="component" value="Unassembled WGS sequence"/>
</dbReference>
<comment type="subcellular location">
    <subcellularLocation>
        <location evidence="1">Mitochondrion inner membrane</location>
        <topology evidence="1">Single-pass membrane protein</topology>
    </subcellularLocation>
</comment>
<comment type="caution">
    <text evidence="10">The sequence shown here is derived from an EMBL/GenBank/DDBJ whole genome shotgun (WGS) entry which is preliminary data.</text>
</comment>
<keyword evidence="3" id="KW-0999">Mitochondrion inner membrane</keyword>
<keyword evidence="2 8" id="KW-0812">Transmembrane</keyword>
<protein>
    <submittedName>
        <fullName evidence="10">LTMD1 protein</fullName>
    </submittedName>
</protein>
<proteinExistence type="predicted"/>
<dbReference type="InterPro" id="IPR033122">
    <property type="entry name" value="LETM1-like_RBD"/>
</dbReference>
<keyword evidence="6 8" id="KW-0472">Membrane</keyword>
<sequence length="359" mass="41723">MALSRTGMCCGSAAMLLYGMRTNVVLVGATSLTLASRQLRLAGLWHCQYSTKAKQSLSRRVLTQLKRANEKYEHFLRRRFPRFHLLYHTFMTGFRLLFRDVKEIQRIKAKNLSFQQLPYRDMETLRQFRRDIIKAAPLVLISIPPFANYLVFVLMYLFPRQLLIRHFWTPQQQLEFQQIYHRQRAQQCPAILGRLARAVPCVTNKPLQSQLLHLCNKVQSGAHPSVSEIQAVRRLFAGPPLGMNRLDAEHMKLLCSQLFLTPRLPAVLIRHRLWDHASKLLHLDRALSMLGLHQLTDPELRQACYLRGLDSTCLSTNECREWLYQWLQLTTHLKVSETSLLLHSMVLLSINYPRGAGCR</sequence>
<dbReference type="GO" id="GO:0005743">
    <property type="term" value="C:mitochondrial inner membrane"/>
    <property type="evidence" value="ECO:0007669"/>
    <property type="project" value="UniProtKB-SubCell"/>
</dbReference>
<evidence type="ECO:0000256" key="1">
    <source>
        <dbReference type="ARBA" id="ARBA00004434"/>
    </source>
</evidence>
<keyword evidence="5 7" id="KW-0496">Mitochondrion</keyword>
<feature type="non-terminal residue" evidence="10">
    <location>
        <position position="359"/>
    </location>
</feature>
<dbReference type="PROSITE" id="PS51758">
    <property type="entry name" value="LETM1_RBD"/>
    <property type="match status" value="1"/>
</dbReference>
<dbReference type="PANTHER" id="PTHR14009:SF13">
    <property type="entry name" value="LETM1 DOMAIN-CONTAINING PROTEIN 1"/>
    <property type="match status" value="1"/>
</dbReference>
<reference evidence="10" key="1">
    <citation type="journal article" date="2021" name="Cell">
        <title>Tracing the genetic footprints of vertebrate landing in non-teleost ray-finned fishes.</title>
        <authorList>
            <person name="Bi X."/>
            <person name="Wang K."/>
            <person name="Yang L."/>
            <person name="Pan H."/>
            <person name="Jiang H."/>
            <person name="Wei Q."/>
            <person name="Fang M."/>
            <person name="Yu H."/>
            <person name="Zhu C."/>
            <person name="Cai Y."/>
            <person name="He Y."/>
            <person name="Gan X."/>
            <person name="Zeng H."/>
            <person name="Yu D."/>
            <person name="Zhu Y."/>
            <person name="Jiang H."/>
            <person name="Qiu Q."/>
            <person name="Yang H."/>
            <person name="Zhang Y.E."/>
            <person name="Wang W."/>
            <person name="Zhu M."/>
            <person name="He S."/>
            <person name="Zhang G."/>
        </authorList>
    </citation>
    <scope>NUCLEOTIDE SEQUENCE</scope>
    <source>
        <strain evidence="10">Allg_001</strain>
    </source>
</reference>